<feature type="domain" description="WW" evidence="2">
    <location>
        <begin position="91"/>
        <end position="125"/>
    </location>
</feature>
<dbReference type="SMART" id="SM00456">
    <property type="entry name" value="WW"/>
    <property type="match status" value="2"/>
</dbReference>
<feature type="region of interest" description="Disordered" evidence="1">
    <location>
        <begin position="138"/>
        <end position="384"/>
    </location>
</feature>
<reference evidence="4" key="1">
    <citation type="journal article" date="2021" name="Evol. Appl.">
        <title>The genome of the Pyrenean desman and the effects of bottlenecks and inbreeding on the genomic landscape of an endangered species.</title>
        <authorList>
            <person name="Escoda L."/>
            <person name="Castresana J."/>
        </authorList>
    </citation>
    <scope>NUCLEOTIDE SEQUENCE</scope>
    <source>
        <strain evidence="4">IBE-C5619</strain>
    </source>
</reference>
<sequence length="953" mass="103685">MSRAGLIGDRGQPRCPASGAAGPQEKPTMSQAQDYSFEGHCAGQQEPRGPGPGARLEWVEIIEPRTRERMYANLLTGECVWDPPAGVRIKRTSENQWWELFDPNTSRFYYYNASTQRTVWHRPQDCDIIPLAKLQTLKQNSGSPRASAESSPGRASSASRDGSTSSSLEPEPELGERAPEPAGRPGRAAFGAAKEESSSSSPPGVLLERDCEGFRDRGADGQPLHYRTSSLRWDSGSKARMLVKVGDREPSFFPAQGNGYAPDGQPRGRPRKPSGGQHSPGLQTFAPDADSPVFFPDRRPAPFVKRPELGSCSPLLAQPRKPSGDSQPSSPRYAYEPPLYEEPPLEFQAPLYDEPPMDVQLEAGSPQRSPGRRPACPPSPRPACASPYQQLVLARPRGPERFLSLEYSPAGKEYVRQLVYVEQAGASPKLRAGPRHKYAPHPAGGSLSLQPGPCLLREPRLAPPSGDYSSMEGPAPPAAQDDAMSWSSQHTVSSAGYSPGSRKRKSRNPSLCHAPGAASADNTGTGERDLPGEAALAEERPAGAAPRAEGKAGEADSAARAEPFLAQARLAWEAQQAHLHMRQRGSWDSQQDGSGYESDGALPLPMPGPVVRAFSEDEALAQHDGKHWQRGALERLAFPQILLEKSVSVQTNLASPEPYLHPSQSEDLGTCAQFDSSRQARSVMPSASCVFPTFTLRKPSSETDIENWASKHFNKHTQGLFRRKVSIANMLAWSSESIKKPMIVTSDRHVKKEACEIFKLIQMYMGDRRSKAEPLQVALEVATKGWSAQGLRDELYIQLCRQTTENFRLESLARGWELMAICLAFFPPTPKFHSYLEGYIYRHMDPVNDTKGRAGRRPASCLRLQGLGSSRRPGVGTGGAVTRQRPPEVGLLLALPSGPQAWAGCCVAAAGQRRPEDGGGCADTSQETRRPRGPSERPRGVGGWDPGAQLPPR</sequence>
<dbReference type="Proteomes" id="UP000700334">
    <property type="component" value="Unassembled WGS sequence"/>
</dbReference>
<name>A0A8J6A7T0_GALPY</name>
<gene>
    <name evidence="4" type="ORF">J0S82_019190</name>
</gene>
<feature type="domain" description="MyTH4" evidence="3">
    <location>
        <begin position="733"/>
        <end position="896"/>
    </location>
</feature>
<evidence type="ECO:0000313" key="5">
    <source>
        <dbReference type="Proteomes" id="UP000700334"/>
    </source>
</evidence>
<dbReference type="PROSITE" id="PS50020">
    <property type="entry name" value="WW_DOMAIN_2"/>
    <property type="match status" value="1"/>
</dbReference>
<evidence type="ECO:0000259" key="2">
    <source>
        <dbReference type="PROSITE" id="PS50020"/>
    </source>
</evidence>
<dbReference type="Pfam" id="PF00784">
    <property type="entry name" value="MyTH4"/>
    <property type="match status" value="1"/>
</dbReference>
<dbReference type="GO" id="GO:0005856">
    <property type="term" value="C:cytoskeleton"/>
    <property type="evidence" value="ECO:0007669"/>
    <property type="project" value="InterPro"/>
</dbReference>
<evidence type="ECO:0000313" key="4">
    <source>
        <dbReference type="EMBL" id="KAG8515413.1"/>
    </source>
</evidence>
<dbReference type="InterPro" id="IPR038185">
    <property type="entry name" value="MyTH4_dom_sf"/>
</dbReference>
<feature type="compositionally biased region" description="Basic and acidic residues" evidence="1">
    <location>
        <begin position="548"/>
        <end position="558"/>
    </location>
</feature>
<comment type="caution">
    <text evidence="4">The sequence shown here is derived from an EMBL/GenBank/DDBJ whole genome shotgun (WGS) entry which is preliminary data.</text>
</comment>
<dbReference type="InterPro" id="IPR036020">
    <property type="entry name" value="WW_dom_sf"/>
</dbReference>
<dbReference type="SMART" id="SM00139">
    <property type="entry name" value="MyTH4"/>
    <property type="match status" value="1"/>
</dbReference>
<evidence type="ECO:0000256" key="1">
    <source>
        <dbReference type="SAM" id="MobiDB-lite"/>
    </source>
</evidence>
<dbReference type="AlphaFoldDB" id="A0A8J6A7T0"/>
<proteinExistence type="predicted"/>
<dbReference type="Gene3D" id="2.20.70.10">
    <property type="match status" value="1"/>
</dbReference>
<feature type="region of interest" description="Disordered" evidence="1">
    <location>
        <begin position="912"/>
        <end position="953"/>
    </location>
</feature>
<feature type="compositionally biased region" description="Basic and acidic residues" evidence="1">
    <location>
        <begin position="526"/>
        <end position="541"/>
    </location>
</feature>
<dbReference type="GO" id="GO:0005096">
    <property type="term" value="F:GTPase activator activity"/>
    <property type="evidence" value="ECO:0007669"/>
    <property type="project" value="TreeGrafter"/>
</dbReference>
<feature type="compositionally biased region" description="Basic and acidic residues" evidence="1">
    <location>
        <begin position="207"/>
        <end position="219"/>
    </location>
</feature>
<feature type="compositionally biased region" description="Polar residues" evidence="1">
    <location>
        <begin position="485"/>
        <end position="496"/>
    </location>
</feature>
<accession>A0A8J6A7T0</accession>
<dbReference type="GO" id="GO:0005737">
    <property type="term" value="C:cytoplasm"/>
    <property type="evidence" value="ECO:0007669"/>
    <property type="project" value="TreeGrafter"/>
</dbReference>
<feature type="compositionally biased region" description="Basic and acidic residues" evidence="1">
    <location>
        <begin position="926"/>
        <end position="939"/>
    </location>
</feature>
<feature type="compositionally biased region" description="Low complexity" evidence="1">
    <location>
        <begin position="180"/>
        <end position="203"/>
    </location>
</feature>
<dbReference type="InterPro" id="IPR000857">
    <property type="entry name" value="MyTH4_dom"/>
</dbReference>
<dbReference type="SUPFAM" id="SSF51045">
    <property type="entry name" value="WW domain"/>
    <property type="match status" value="1"/>
</dbReference>
<protein>
    <submittedName>
        <fullName evidence="4">Rho GTPase-activating protein 39</fullName>
    </submittedName>
</protein>
<organism evidence="4 5">
    <name type="scientific">Galemys pyrenaicus</name>
    <name type="common">Iberian desman</name>
    <name type="synonym">Pyrenean desman</name>
    <dbReference type="NCBI Taxonomy" id="202257"/>
    <lineage>
        <taxon>Eukaryota</taxon>
        <taxon>Metazoa</taxon>
        <taxon>Chordata</taxon>
        <taxon>Craniata</taxon>
        <taxon>Vertebrata</taxon>
        <taxon>Euteleostomi</taxon>
        <taxon>Mammalia</taxon>
        <taxon>Eutheria</taxon>
        <taxon>Laurasiatheria</taxon>
        <taxon>Eulipotyphla</taxon>
        <taxon>Talpidae</taxon>
        <taxon>Galemys</taxon>
    </lineage>
</organism>
<evidence type="ECO:0000259" key="3">
    <source>
        <dbReference type="PROSITE" id="PS51016"/>
    </source>
</evidence>
<feature type="region of interest" description="Disordered" evidence="1">
    <location>
        <begin position="427"/>
        <end position="558"/>
    </location>
</feature>
<dbReference type="FunFam" id="2.20.70.10:FF:000022">
    <property type="entry name" value="Rho GTPase activating protein 39"/>
    <property type="match status" value="1"/>
</dbReference>
<dbReference type="InterPro" id="IPR001202">
    <property type="entry name" value="WW_dom"/>
</dbReference>
<dbReference type="PANTHER" id="PTHR45876:SF1">
    <property type="entry name" value="RHO GTPASE-ACTIVATING PROTEIN 39"/>
    <property type="match status" value="1"/>
</dbReference>
<dbReference type="PANTHER" id="PTHR45876">
    <property type="entry name" value="FI04035P"/>
    <property type="match status" value="1"/>
</dbReference>
<dbReference type="Gene3D" id="1.25.40.530">
    <property type="entry name" value="MyTH4 domain"/>
    <property type="match status" value="1"/>
</dbReference>
<feature type="region of interest" description="Disordered" evidence="1">
    <location>
        <begin position="581"/>
        <end position="610"/>
    </location>
</feature>
<keyword evidence="5" id="KW-1185">Reference proteome</keyword>
<feature type="region of interest" description="Disordered" evidence="1">
    <location>
        <begin position="1"/>
        <end position="35"/>
    </location>
</feature>
<dbReference type="OrthoDB" id="437889at2759"/>
<dbReference type="PROSITE" id="PS51016">
    <property type="entry name" value="MYTH4"/>
    <property type="match status" value="1"/>
</dbReference>
<feature type="compositionally biased region" description="Low complexity" evidence="1">
    <location>
        <begin position="141"/>
        <end position="169"/>
    </location>
</feature>
<dbReference type="EMBL" id="JAGFMF010011709">
    <property type="protein sequence ID" value="KAG8515413.1"/>
    <property type="molecule type" value="Genomic_DNA"/>
</dbReference>
<feature type="compositionally biased region" description="Basic and acidic residues" evidence="1">
    <location>
        <begin position="296"/>
        <end position="308"/>
    </location>
</feature>